<dbReference type="Proteomes" id="UP000827976">
    <property type="component" value="Chromosome 17"/>
</dbReference>
<organism evidence="1 2">
    <name type="scientific">Dioscorea alata</name>
    <name type="common">Purple yam</name>
    <dbReference type="NCBI Taxonomy" id="55571"/>
    <lineage>
        <taxon>Eukaryota</taxon>
        <taxon>Viridiplantae</taxon>
        <taxon>Streptophyta</taxon>
        <taxon>Embryophyta</taxon>
        <taxon>Tracheophyta</taxon>
        <taxon>Spermatophyta</taxon>
        <taxon>Magnoliopsida</taxon>
        <taxon>Liliopsida</taxon>
        <taxon>Dioscoreales</taxon>
        <taxon>Dioscoreaceae</taxon>
        <taxon>Dioscorea</taxon>
    </lineage>
</organism>
<accession>A0ACB7UBZ4</accession>
<sequence>MAPKSGRGKSKGEKKKKDDKILPVAMDITVRLPDESLVVLKGISTDRIIDVRRLLCVNTVTCCITNYSLSHEVRGLRLKDTVDVAALKPCILTLVEEVYDEERAVAHVRRLLDIVACTSCFGSNASKDAKEIAGSGSGAAAGAGVGVGAGGLARSRSERQRAQQSPPSSPKDASADVEAEMSGSCPKLGSFYDFFSLSHLTPPIQFIKRTSTIRQDERPSEDHLFFLEVKLCNGKLSLVEACTRGFYSVGKHRVLCHNLVDLLRQLNRAFDNAYEELMKAFVAHNKFGNLPYGFRANTWLVPPFAAQLPSVFTPLPAEDEIWGGNGGGWGRDGKSDMLAWANEFLFLTTMPCKTTEERQDRDRRAFLLHSLFVDVAIFRAVAAVRHVMERNLITPLIEKDGILYVETVGDFNITVFRDVSDASCKVDTKIDGTKTTGIECKQLAEKNILKGITADENTAAHDFATLGVVNIRYCGYIAVVKVEYNGKFKVDDAMQSVDISDHPEGGANALNINSLRMLLHKSPVSEQKRTFNHLEGIKQEETVSAQVLVENVVKASLAKLEEEEIDHDIFVRWELGACWIQHLQDQRNAEKDKKQAGGKDKKQTNEKVRTETKVEGLGKPLKFLRDPKRKSDANDENTLLVDGKSPEGIIGLETQRTISSGRESLGETKSSEKELLKDLLSDVAFTRLKESETGLHQKSLQELTEMALKYYDEVALPKLVADFGSLELSPVDGRTLTDFMHTRGLRMRSLGQVVKLSEKLSHVQSLCIHEMIVRAFKHIVRAVIVAASDAGNLAISVAATLNLLLGKCDTGTSNFAGVHDLVWKWLETFLKKRYKWELSKTSYCDVRKYAILRGLCHKVGIELAPRDFDMDTAFPFHKFDIVSLVPVHKQVACSSADGRQLLESSKTALDKGKLEDAVNYGTKALAKLIAVCGPYHRMTAGAYSLLAVVLYHTGDFNQATIYQQKALDINERELGLDHPDTMKSYGDLAVFYYRLQHTELALKYVKRALYLLHLTCGPSHPNTAATYINVAMMEEGLGNVHVALRYLHKALKCNQRLLGTDHIQTAASYHAIAIALSLMEAYALSVQHEQTTLQILRAKLGPDDLRTQDAAAWLEYFESKAFEQQEAARNGTRKPDASIASKGHLSVSDLLDYINPDEDLRGRDIESAKRKNLSLKLKGRSSQSLKVTSSDLSSKDPNAPTSDDEKQVKETIYSQIDMPSSNPLVEPKEEETVIKEQIEVCRQSERVVDKQHSVIKEDLADMNTEVEDGWQPVQRPRSAGLAGRRFKQRRSSFGKVYSYQKNDINDEVVHSKQKFTVSNSRYYLLKKRTILPGGYTDNHQMKVQSPGTKFGRKIYKAVTYRVKTVPSSGSSEAMDNPKHGSEPMSLQPDFQASFTPDATAINNQRGVASEVIESHSNLIVSLGKSPSYKDVALAPPGTITKIQIRKPKEDLSLHKQFVSVKSETGLKETAAIDDHVDLSVLKPVDRLKQEEENLVEVAEGNISLSAKEIEVGDEKEGILGTVEEEENSSTLMSPDKKNEFCEKKTDDYCLANDAVDNKVQQPLDRDSHGDNKPSLPDANSGLQNVECRVSNVSKEHSEDTLPRSIELEPNLTSTINEDLEKVETTEVTTCDTTKATLSLNNNDLRDIPNKKLSASAAPFNPSPPVVLGPVAVSVGLPPSGAIPTVTPWPLNVSLQPGPASPLPTAPICTSPHLPYPSSPRPPNIFHPLPFLYPPFTQSQAIPSSTFAMNNSMFHPNHFAWQCNMNQNASEYMQGTIWPGCHPVEFSVLPPVINPISESMMEATLQSNNSNGVNLTHPPEPTVSEVKKEVLSEEGIVVSEITDRQTTVSENHTADAQKLGESRGFEANKTEIKGKNQTSGENYVSRSNRRYEGEGSFSIYIRGRSRRKQTLRMPISLLNRPYGSQSFKVTYSRVVRGTDISRTTNLLTSEEAPTSMA</sequence>
<gene>
    <name evidence="1" type="ORF">IHE45_17G048100</name>
</gene>
<dbReference type="EMBL" id="CM037027">
    <property type="protein sequence ID" value="KAH7657849.1"/>
    <property type="molecule type" value="Genomic_DNA"/>
</dbReference>
<proteinExistence type="predicted"/>
<keyword evidence="2" id="KW-1185">Reference proteome</keyword>
<comment type="caution">
    <text evidence="1">The sequence shown here is derived from an EMBL/GenBank/DDBJ whole genome shotgun (WGS) entry which is preliminary data.</text>
</comment>
<name>A0ACB7UBZ4_DIOAL</name>
<evidence type="ECO:0000313" key="1">
    <source>
        <dbReference type="EMBL" id="KAH7657849.1"/>
    </source>
</evidence>
<reference evidence="2" key="1">
    <citation type="journal article" date="2022" name="Nat. Commun.">
        <title>Chromosome evolution and the genetic basis of agronomically important traits in greater yam.</title>
        <authorList>
            <person name="Bredeson J.V."/>
            <person name="Lyons J.B."/>
            <person name="Oniyinde I.O."/>
            <person name="Okereke N.R."/>
            <person name="Kolade O."/>
            <person name="Nnabue I."/>
            <person name="Nwadili C.O."/>
            <person name="Hribova E."/>
            <person name="Parker M."/>
            <person name="Nwogha J."/>
            <person name="Shu S."/>
            <person name="Carlson J."/>
            <person name="Kariba R."/>
            <person name="Muthemba S."/>
            <person name="Knop K."/>
            <person name="Barton G.J."/>
            <person name="Sherwood A.V."/>
            <person name="Lopez-Montes A."/>
            <person name="Asiedu R."/>
            <person name="Jamnadass R."/>
            <person name="Muchugi A."/>
            <person name="Goodstein D."/>
            <person name="Egesi C.N."/>
            <person name="Featherston J."/>
            <person name="Asfaw A."/>
            <person name="Simpson G.G."/>
            <person name="Dolezel J."/>
            <person name="Hendre P.S."/>
            <person name="Van Deynze A."/>
            <person name="Kumar P.L."/>
            <person name="Obidiegwu J.E."/>
            <person name="Bhattacharjee R."/>
            <person name="Rokhsar D.S."/>
        </authorList>
    </citation>
    <scope>NUCLEOTIDE SEQUENCE [LARGE SCALE GENOMIC DNA]</scope>
    <source>
        <strain evidence="2">cv. TDa95/00328</strain>
    </source>
</reference>
<protein>
    <submittedName>
        <fullName evidence="1">Protein TIF31 protein</fullName>
    </submittedName>
</protein>
<evidence type="ECO:0000313" key="2">
    <source>
        <dbReference type="Proteomes" id="UP000827976"/>
    </source>
</evidence>